<feature type="transmembrane region" description="Helical" evidence="8">
    <location>
        <begin position="487"/>
        <end position="508"/>
    </location>
</feature>
<evidence type="ECO:0000256" key="4">
    <source>
        <dbReference type="ARBA" id="ARBA00022692"/>
    </source>
</evidence>
<feature type="transmembrane region" description="Helical" evidence="8">
    <location>
        <begin position="461"/>
        <end position="481"/>
    </location>
</feature>
<dbReference type="GO" id="GO:0005886">
    <property type="term" value="C:plasma membrane"/>
    <property type="evidence" value="ECO:0007669"/>
    <property type="project" value="UniProtKB-SubCell"/>
</dbReference>
<dbReference type="PANTHER" id="PTHR30250">
    <property type="entry name" value="PST FAMILY PREDICTED COLANIC ACID TRANSPORTER"/>
    <property type="match status" value="1"/>
</dbReference>
<keyword evidence="4 8" id="KW-0812">Transmembrane</keyword>
<feature type="region of interest" description="Disordered" evidence="7">
    <location>
        <begin position="1"/>
        <end position="34"/>
    </location>
</feature>
<evidence type="ECO:0000256" key="7">
    <source>
        <dbReference type="SAM" id="MobiDB-lite"/>
    </source>
</evidence>
<dbReference type="EMBL" id="PUHY01000005">
    <property type="protein sequence ID" value="PQO37527.1"/>
    <property type="molecule type" value="Genomic_DNA"/>
</dbReference>
<organism evidence="9 10">
    <name type="scientific">Blastopirellula marina</name>
    <dbReference type="NCBI Taxonomy" id="124"/>
    <lineage>
        <taxon>Bacteria</taxon>
        <taxon>Pseudomonadati</taxon>
        <taxon>Planctomycetota</taxon>
        <taxon>Planctomycetia</taxon>
        <taxon>Pirellulales</taxon>
        <taxon>Pirellulaceae</taxon>
        <taxon>Blastopirellula</taxon>
    </lineage>
</organism>
<evidence type="ECO:0000313" key="10">
    <source>
        <dbReference type="Proteomes" id="UP000238322"/>
    </source>
</evidence>
<feature type="transmembrane region" description="Helical" evidence="8">
    <location>
        <begin position="126"/>
        <end position="150"/>
    </location>
</feature>
<feature type="transmembrane region" description="Helical" evidence="8">
    <location>
        <begin position="335"/>
        <end position="360"/>
    </location>
</feature>
<proteinExistence type="inferred from homology"/>
<evidence type="ECO:0000256" key="6">
    <source>
        <dbReference type="ARBA" id="ARBA00023136"/>
    </source>
</evidence>
<evidence type="ECO:0000256" key="1">
    <source>
        <dbReference type="ARBA" id="ARBA00004651"/>
    </source>
</evidence>
<sequence>MEAGSLPQSVSRDHALSESASSESGEADAHLGRGDGSLFDTADSDRNLGRKAVRGGAITIFAQAVRFVLRMGSMAILARLLTPEDFGLFAMVAVIVGCTEILKNAGLSMATIQKKEINHAQISTLFWANVLISATVTIVFAAASPLISWFYQEPRLIYVTLALSVSVVVGGIAVQHQALLRRSMQFGRISMIELGGIFSGIVVAISMAWYGYGYWALIGMNITTATMVTLLSVLLSGWWPSWPSRGTGALEMVRFGFGVVSYALLNYLSRNFDNFLIGWRWGAGPLGYYSRAYGMLSLPSDQLSRPAMEAFMPMLCRLQDQPEKFRFVFKQIIRALAFLTMPAMAILIVAADAAILTFLGPQWDQAVPIFQILGVAAILESVFSALEQPLIACGKASSLHRMGLIVAIPTIASVIVGLPFGPQGVAAGYSLVNTLIICPVLFVFVAGLTPIKVSDFYQSTLPPLAVAMIAAGILFLVRTSFDLQHPLVILAIAGVCVLPSTIWSVYLFRQVRNIQSDALLKSASAI</sequence>
<keyword evidence="5 8" id="KW-1133">Transmembrane helix</keyword>
<evidence type="ECO:0000256" key="8">
    <source>
        <dbReference type="SAM" id="Phobius"/>
    </source>
</evidence>
<keyword evidence="6 8" id="KW-0472">Membrane</keyword>
<dbReference type="AlphaFoldDB" id="A0A2S8FZA4"/>
<protein>
    <submittedName>
        <fullName evidence="9">Lipopolysaccharide biosynthesis protein</fullName>
    </submittedName>
</protein>
<feature type="transmembrane region" description="Helical" evidence="8">
    <location>
        <begin position="186"/>
        <end position="208"/>
    </location>
</feature>
<dbReference type="PANTHER" id="PTHR30250:SF10">
    <property type="entry name" value="LIPOPOLYSACCHARIDE BIOSYNTHESIS PROTEIN WZXC"/>
    <property type="match status" value="1"/>
</dbReference>
<comment type="subcellular location">
    <subcellularLocation>
        <location evidence="1">Cell membrane</location>
        <topology evidence="1">Multi-pass membrane protein</topology>
    </subcellularLocation>
</comment>
<evidence type="ECO:0000256" key="2">
    <source>
        <dbReference type="ARBA" id="ARBA00007430"/>
    </source>
</evidence>
<comment type="caution">
    <text evidence="9">The sequence shown here is derived from an EMBL/GenBank/DDBJ whole genome shotgun (WGS) entry which is preliminary data.</text>
</comment>
<reference evidence="9 10" key="1">
    <citation type="submission" date="2018-02" db="EMBL/GenBank/DDBJ databases">
        <title>Comparative genomes isolates from brazilian mangrove.</title>
        <authorList>
            <person name="Araujo J.E."/>
            <person name="Taketani R.G."/>
            <person name="Silva M.C.P."/>
            <person name="Loureco M.V."/>
            <person name="Andreote F.D."/>
        </authorList>
    </citation>
    <scope>NUCLEOTIDE SEQUENCE [LARGE SCALE GENOMIC DNA]</scope>
    <source>
        <strain evidence="9 10">Hex-1 MGV</strain>
    </source>
</reference>
<dbReference type="Pfam" id="PF13440">
    <property type="entry name" value="Polysacc_synt_3"/>
    <property type="match status" value="1"/>
</dbReference>
<dbReference type="Proteomes" id="UP000238322">
    <property type="component" value="Unassembled WGS sequence"/>
</dbReference>
<feature type="transmembrane region" description="Helical" evidence="8">
    <location>
        <begin position="214"/>
        <end position="235"/>
    </location>
</feature>
<comment type="similarity">
    <text evidence="2">Belongs to the polysaccharide synthase family.</text>
</comment>
<evidence type="ECO:0000313" key="9">
    <source>
        <dbReference type="EMBL" id="PQO37527.1"/>
    </source>
</evidence>
<feature type="transmembrane region" description="Helical" evidence="8">
    <location>
        <begin position="156"/>
        <end position="174"/>
    </location>
</feature>
<feature type="compositionally biased region" description="Polar residues" evidence="7">
    <location>
        <begin position="1"/>
        <end position="10"/>
    </location>
</feature>
<keyword evidence="3" id="KW-1003">Cell membrane</keyword>
<dbReference type="InterPro" id="IPR050833">
    <property type="entry name" value="Poly_Biosynth_Transport"/>
</dbReference>
<feature type="transmembrane region" description="Helical" evidence="8">
    <location>
        <begin position="366"/>
        <end position="386"/>
    </location>
</feature>
<feature type="transmembrane region" description="Helical" evidence="8">
    <location>
        <begin position="86"/>
        <end position="105"/>
    </location>
</feature>
<accession>A0A2S8FZA4</accession>
<evidence type="ECO:0000256" key="3">
    <source>
        <dbReference type="ARBA" id="ARBA00022475"/>
    </source>
</evidence>
<dbReference type="CDD" id="cd13127">
    <property type="entry name" value="MATE_tuaB_like"/>
    <property type="match status" value="1"/>
</dbReference>
<evidence type="ECO:0000256" key="5">
    <source>
        <dbReference type="ARBA" id="ARBA00022989"/>
    </source>
</evidence>
<name>A0A2S8FZA4_9BACT</name>
<gene>
    <name evidence="9" type="ORF">C5Y83_06170</name>
</gene>
<feature type="transmembrane region" description="Helical" evidence="8">
    <location>
        <begin position="398"/>
        <end position="420"/>
    </location>
</feature>
<feature type="transmembrane region" description="Helical" evidence="8">
    <location>
        <begin position="426"/>
        <end position="449"/>
    </location>
</feature>